<feature type="region of interest" description="Disordered" evidence="1">
    <location>
        <begin position="1"/>
        <end position="47"/>
    </location>
</feature>
<organism evidence="2 3">
    <name type="scientific">Thanatephorus cucumeris (strain AG1-IA)</name>
    <name type="common">Rice sheath blight fungus</name>
    <name type="synonym">Rhizoctonia solani</name>
    <dbReference type="NCBI Taxonomy" id="983506"/>
    <lineage>
        <taxon>Eukaryota</taxon>
        <taxon>Fungi</taxon>
        <taxon>Dikarya</taxon>
        <taxon>Basidiomycota</taxon>
        <taxon>Agaricomycotina</taxon>
        <taxon>Agaricomycetes</taxon>
        <taxon>Cantharellales</taxon>
        <taxon>Ceratobasidiaceae</taxon>
        <taxon>Rhizoctonia</taxon>
        <taxon>Rhizoctonia solani AG-1</taxon>
    </lineage>
</organism>
<proteinExistence type="predicted"/>
<evidence type="ECO:0000313" key="3">
    <source>
        <dbReference type="Proteomes" id="UP000011668"/>
    </source>
</evidence>
<protein>
    <submittedName>
        <fullName evidence="2">Uncharacterized protein</fullName>
    </submittedName>
</protein>
<dbReference type="HOGENOM" id="CLU_2401183_0_0_1"/>
<name>L8WQR4_THACA</name>
<feature type="compositionally biased region" description="Polar residues" evidence="1">
    <location>
        <begin position="11"/>
        <end position="33"/>
    </location>
</feature>
<evidence type="ECO:0000256" key="1">
    <source>
        <dbReference type="SAM" id="MobiDB-lite"/>
    </source>
</evidence>
<comment type="caution">
    <text evidence="2">The sequence shown here is derived from an EMBL/GenBank/DDBJ whole genome shotgun (WGS) entry which is preliminary data.</text>
</comment>
<keyword evidence="3" id="KW-1185">Reference proteome</keyword>
<dbReference type="Proteomes" id="UP000011668">
    <property type="component" value="Unassembled WGS sequence"/>
</dbReference>
<gene>
    <name evidence="2" type="ORF">AG1IA_07286</name>
</gene>
<reference evidence="2 3" key="1">
    <citation type="journal article" date="2013" name="Nat. Commun.">
        <title>The evolution and pathogenic mechanisms of the rice sheath blight pathogen.</title>
        <authorList>
            <person name="Zheng A."/>
            <person name="Lin R."/>
            <person name="Xu L."/>
            <person name="Qin P."/>
            <person name="Tang C."/>
            <person name="Ai P."/>
            <person name="Zhang D."/>
            <person name="Liu Y."/>
            <person name="Sun Z."/>
            <person name="Feng H."/>
            <person name="Wang Y."/>
            <person name="Chen Y."/>
            <person name="Liang X."/>
            <person name="Fu R."/>
            <person name="Li Q."/>
            <person name="Zhang J."/>
            <person name="Yu X."/>
            <person name="Xie Z."/>
            <person name="Ding L."/>
            <person name="Guan P."/>
            <person name="Tang J."/>
            <person name="Liang Y."/>
            <person name="Wang S."/>
            <person name="Deng Q."/>
            <person name="Li S."/>
            <person name="Zhu J."/>
            <person name="Wang L."/>
            <person name="Liu H."/>
            <person name="Li P."/>
        </authorList>
    </citation>
    <scope>NUCLEOTIDE SEQUENCE [LARGE SCALE GENOMIC DNA]</scope>
    <source>
        <strain evidence="3">AG-1 IA</strain>
    </source>
</reference>
<accession>L8WQR4</accession>
<evidence type="ECO:0000313" key="2">
    <source>
        <dbReference type="EMBL" id="ELU38684.1"/>
    </source>
</evidence>
<dbReference type="AlphaFoldDB" id="L8WQR4"/>
<dbReference type="EMBL" id="AFRT01002080">
    <property type="protein sequence ID" value="ELU38684.1"/>
    <property type="molecule type" value="Genomic_DNA"/>
</dbReference>
<sequence length="93" mass="9351">MAGAVEGPFAPTNSLLAPTPTSGVASSSRTGRSPLSAKPAPPATSNAVRTLTGFGDFCSPPSQLRRMVAGGRKGSPHQNKVGGGYLSAKPFLI</sequence>